<dbReference type="Proteomes" id="UP000471152">
    <property type="component" value="Unassembled WGS sequence"/>
</dbReference>
<evidence type="ECO:0000313" key="5">
    <source>
        <dbReference type="Proteomes" id="UP000471152"/>
    </source>
</evidence>
<proteinExistence type="predicted"/>
<reference evidence="3 5" key="2">
    <citation type="submission" date="2020-02" db="EMBL/GenBank/DDBJ databases">
        <title>The WGS of Modestobacter muralis DSM 100205.</title>
        <authorList>
            <person name="Jiang Z."/>
        </authorList>
    </citation>
    <scope>NUCLEOTIDE SEQUENCE [LARGE SCALE GENOMIC DNA]</scope>
    <source>
        <strain evidence="3 5">DSM 100205</strain>
    </source>
</reference>
<evidence type="ECO:0000313" key="2">
    <source>
        <dbReference type="EMBL" id="NEK93264.1"/>
    </source>
</evidence>
<sequence length="71" mass="7707">MSHARPFGLHRTWAVCRCGHRSRLVEGQDPAANEAAIELLVTEHGARRDPQAAHADYEGGGGPFRPRPPAP</sequence>
<organism evidence="2 4">
    <name type="scientific">Modestobacter muralis</name>
    <dbReference type="NCBI Taxonomy" id="1608614"/>
    <lineage>
        <taxon>Bacteria</taxon>
        <taxon>Bacillati</taxon>
        <taxon>Actinomycetota</taxon>
        <taxon>Actinomycetes</taxon>
        <taxon>Geodermatophilales</taxon>
        <taxon>Geodermatophilaceae</taxon>
        <taxon>Modestobacter</taxon>
    </lineage>
</organism>
<accession>A0A6P0ETG3</accession>
<evidence type="ECO:0000313" key="4">
    <source>
        <dbReference type="Proteomes" id="UP000468828"/>
    </source>
</evidence>
<keyword evidence="4" id="KW-1185">Reference proteome</keyword>
<dbReference type="Proteomes" id="UP000468828">
    <property type="component" value="Unassembled WGS sequence"/>
</dbReference>
<evidence type="ECO:0000313" key="3">
    <source>
        <dbReference type="EMBL" id="NEN50031.1"/>
    </source>
</evidence>
<protein>
    <submittedName>
        <fullName evidence="2">Uncharacterized protein</fullName>
    </submittedName>
</protein>
<gene>
    <name evidence="3" type="ORF">G3R41_03590</name>
    <name evidence="2" type="ORF">GCU67_03590</name>
</gene>
<reference evidence="2 4" key="1">
    <citation type="submission" date="2020-01" db="EMBL/GenBank/DDBJ databases">
        <title>the WGS Modestobacter muralis CPCC 204518.</title>
        <authorList>
            <person name="Jiang Z."/>
        </authorList>
    </citation>
    <scope>NUCLEOTIDE SEQUENCE [LARGE SCALE GENOMIC DNA]</scope>
    <source>
        <strain evidence="2 4">DSM 100205</strain>
    </source>
</reference>
<dbReference type="EMBL" id="JAAGWH010000012">
    <property type="protein sequence ID" value="NEK93264.1"/>
    <property type="molecule type" value="Genomic_DNA"/>
</dbReference>
<dbReference type="RefSeq" id="WP_163609724.1">
    <property type="nucleotide sequence ID" value="NZ_JAAGWB010000012.1"/>
</dbReference>
<dbReference type="EMBL" id="JAAGWB010000012">
    <property type="protein sequence ID" value="NEN50031.1"/>
    <property type="molecule type" value="Genomic_DNA"/>
</dbReference>
<dbReference type="AlphaFoldDB" id="A0A6P0ETG3"/>
<feature type="region of interest" description="Disordered" evidence="1">
    <location>
        <begin position="44"/>
        <end position="71"/>
    </location>
</feature>
<name>A0A6P0ETG3_9ACTN</name>
<evidence type="ECO:0000256" key="1">
    <source>
        <dbReference type="SAM" id="MobiDB-lite"/>
    </source>
</evidence>
<feature type="compositionally biased region" description="Basic and acidic residues" evidence="1">
    <location>
        <begin position="44"/>
        <end position="57"/>
    </location>
</feature>
<comment type="caution">
    <text evidence="2">The sequence shown here is derived from an EMBL/GenBank/DDBJ whole genome shotgun (WGS) entry which is preliminary data.</text>
</comment>